<evidence type="ECO:0000313" key="3">
    <source>
        <dbReference type="Proteomes" id="UP001549920"/>
    </source>
</evidence>
<keyword evidence="3" id="KW-1185">Reference proteome</keyword>
<feature type="coiled-coil region" evidence="1">
    <location>
        <begin position="122"/>
        <end position="156"/>
    </location>
</feature>
<reference evidence="2 3" key="1">
    <citation type="submission" date="2024-06" db="EMBL/GenBank/DDBJ databases">
        <title>A chromosome-level genome assembly of beet webworm, Loxostege sticticalis.</title>
        <authorList>
            <person name="Zhang Y."/>
        </authorList>
    </citation>
    <scope>NUCLEOTIDE SEQUENCE [LARGE SCALE GENOMIC DNA]</scope>
    <source>
        <strain evidence="2">AQ026</strain>
        <tissue evidence="2">Whole body</tissue>
    </source>
</reference>
<proteinExistence type="predicted"/>
<evidence type="ECO:0008006" key="4">
    <source>
        <dbReference type="Google" id="ProtNLM"/>
    </source>
</evidence>
<evidence type="ECO:0000313" key="2">
    <source>
        <dbReference type="EMBL" id="KAL0881392.1"/>
    </source>
</evidence>
<name>A0ABR3HXU1_LOXSC</name>
<dbReference type="Proteomes" id="UP001549920">
    <property type="component" value="Unassembled WGS sequence"/>
</dbReference>
<sequence>MPNVEPSPPPVSSILAANSAIDKTPTHYASDSELNLTSTGSMNLDFTDNITKRAKRRLADTPGSSDDLICEFKRMFESLRSDQETKFIALSTSINTLIEQNAEIKKSMEIMSSQYNTLVDKVATLESDNQHYKSHIKSLEAKIDMLERDSKSTSVELRNIPRLEQENKESLSQVVKTLASVIGSVPEVQYSEIREIFRMKNQAIVVNFTTSSRKENLVQRFKEFNKEKRQSSKSPIDTSTLTLPGPKKSIYLSEALTMKARRIFYLTRELAKDRKIAATWTSFGKVYIRKDEGQPPIRVTEESEIPNIFL</sequence>
<keyword evidence="1" id="KW-0175">Coiled coil</keyword>
<dbReference type="EMBL" id="JBEUOH010000011">
    <property type="protein sequence ID" value="KAL0881392.1"/>
    <property type="molecule type" value="Genomic_DNA"/>
</dbReference>
<comment type="caution">
    <text evidence="2">The sequence shown here is derived from an EMBL/GenBank/DDBJ whole genome shotgun (WGS) entry which is preliminary data.</text>
</comment>
<evidence type="ECO:0000256" key="1">
    <source>
        <dbReference type="SAM" id="Coils"/>
    </source>
</evidence>
<protein>
    <recommendedName>
        <fullName evidence="4">Zinc finger DNA binding protein</fullName>
    </recommendedName>
</protein>
<organism evidence="2 3">
    <name type="scientific">Loxostege sticticalis</name>
    <name type="common">Beet webworm moth</name>
    <dbReference type="NCBI Taxonomy" id="481309"/>
    <lineage>
        <taxon>Eukaryota</taxon>
        <taxon>Metazoa</taxon>
        <taxon>Ecdysozoa</taxon>
        <taxon>Arthropoda</taxon>
        <taxon>Hexapoda</taxon>
        <taxon>Insecta</taxon>
        <taxon>Pterygota</taxon>
        <taxon>Neoptera</taxon>
        <taxon>Endopterygota</taxon>
        <taxon>Lepidoptera</taxon>
        <taxon>Glossata</taxon>
        <taxon>Ditrysia</taxon>
        <taxon>Pyraloidea</taxon>
        <taxon>Crambidae</taxon>
        <taxon>Pyraustinae</taxon>
        <taxon>Loxostege</taxon>
    </lineage>
</organism>
<accession>A0ABR3HXU1</accession>
<gene>
    <name evidence="2" type="ORF">ABMA27_001263</name>
</gene>